<protein>
    <submittedName>
        <fullName evidence="1">Uncharacterized protein</fullName>
    </submittedName>
</protein>
<dbReference type="RefSeq" id="WP_136004315.1">
    <property type="nucleotide sequence ID" value="NZ_SRYR01000001.1"/>
</dbReference>
<gene>
    <name evidence="1" type="ORF">E5347_02560</name>
</gene>
<accession>A0A4S2DNM8</accession>
<dbReference type="OrthoDB" id="2553962at2"/>
<reference evidence="1 2" key="1">
    <citation type="submission" date="2019-04" db="EMBL/GenBank/DDBJ databases">
        <title>Microbes associate with the intestines of laboratory mice.</title>
        <authorList>
            <person name="Navarre W."/>
            <person name="Wong E."/>
            <person name="Huang K."/>
            <person name="Tropini C."/>
            <person name="Ng K."/>
            <person name="Yu B."/>
        </authorList>
    </citation>
    <scope>NUCLEOTIDE SEQUENCE [LARGE SCALE GENOMIC DNA]</scope>
    <source>
        <strain evidence="1 2">NM50_B9-20</strain>
    </source>
</reference>
<evidence type="ECO:0000313" key="1">
    <source>
        <dbReference type="EMBL" id="TGY43715.1"/>
    </source>
</evidence>
<comment type="caution">
    <text evidence="1">The sequence shown here is derived from an EMBL/GenBank/DDBJ whole genome shotgun (WGS) entry which is preliminary data.</text>
</comment>
<dbReference type="Proteomes" id="UP000306888">
    <property type="component" value="Unassembled WGS sequence"/>
</dbReference>
<keyword evidence="2" id="KW-1185">Reference proteome</keyword>
<organism evidence="1 2">
    <name type="scientific">Clostridium sartagoforme</name>
    <dbReference type="NCBI Taxonomy" id="84031"/>
    <lineage>
        <taxon>Bacteria</taxon>
        <taxon>Bacillati</taxon>
        <taxon>Bacillota</taxon>
        <taxon>Clostridia</taxon>
        <taxon>Eubacteriales</taxon>
        <taxon>Clostridiaceae</taxon>
        <taxon>Clostridium</taxon>
    </lineage>
</organism>
<evidence type="ECO:0000313" key="2">
    <source>
        <dbReference type="Proteomes" id="UP000306888"/>
    </source>
</evidence>
<dbReference type="AlphaFoldDB" id="A0A4S2DNM8"/>
<name>A0A4S2DNM8_9CLOT</name>
<dbReference type="EMBL" id="SRYR01000001">
    <property type="protein sequence ID" value="TGY43715.1"/>
    <property type="molecule type" value="Genomic_DNA"/>
</dbReference>
<sequence length="329" mass="37649">MKELKLSQNFAMIALNAQDSINMTVVKKVALHTIAAAVVLETYLDGKFAVVGDNLSLNKSYLDNTDITLYEEAVFKPLFNKKDEIQESLRWWLSKVSNLSNKDLKKLENTIADSLRGQDYLEEIPNLLGCDMYYKTAGLSLKEYKANIDEYTRIIEGLKADVLEEGVISDESIIMLWLLRESGSFQEVFSKSDLEIIFDRIANLFINNKFSKELFNININHGLELTIKGFLNIKKNAIKTPMGTGINFVFPAIERSQSIFIDTEKWFPNAEQRLVDVRKRLEENGHSYNILRMGAVPLIKIDNIIYEVIPEATQGRVPIHGVRLRRYCI</sequence>
<proteinExistence type="predicted"/>